<dbReference type="EMBL" id="LAZR01015849">
    <property type="protein sequence ID" value="KKM07091.1"/>
    <property type="molecule type" value="Genomic_DNA"/>
</dbReference>
<evidence type="ECO:0000313" key="1">
    <source>
        <dbReference type="EMBL" id="KKM07091.1"/>
    </source>
</evidence>
<reference evidence="1" key="1">
    <citation type="journal article" date="2015" name="Nature">
        <title>Complex archaea that bridge the gap between prokaryotes and eukaryotes.</title>
        <authorList>
            <person name="Spang A."/>
            <person name="Saw J.H."/>
            <person name="Jorgensen S.L."/>
            <person name="Zaremba-Niedzwiedzka K."/>
            <person name="Martijn J."/>
            <person name="Lind A.E."/>
            <person name="van Eijk R."/>
            <person name="Schleper C."/>
            <person name="Guy L."/>
            <person name="Ettema T.J."/>
        </authorList>
    </citation>
    <scope>NUCLEOTIDE SEQUENCE</scope>
</reference>
<gene>
    <name evidence="1" type="ORF">LCGC14_1737430</name>
</gene>
<dbReference type="AlphaFoldDB" id="A0A0F9JN03"/>
<sequence>MEGYKGKNNKPDVPWWLQQIRLGLAFRKEAAYEEKWKMWRNMYRGEWKPGILPSNVFFKMVRTVVPRIYFRNPSISVVSRKPGMEGFLLAKLLERTDNKLLIQMQVKKHMKRQVQDAFMFGTGIGKLGFGSQFHASPEGVGTTEAPLYNAGKESVEYNFDVMPNMPWYARWPVSGYVVPAGTANREDARWECFITRRPISDLRIDKRLKNVDKIKPAAQGFNRQEFGRRGQKDAVEMADLYEIRDKKTGLVFILSPHLNDDVLAKEDDEFLRLGIEVGNPIIFNDDDERFWGIPDSQMLEPLQLQLNEVKTMEMYHRRLSIVRILAQRNSISKEEAAKLIGPDVLPIVWVDGPVDQAIKVMQSADIPSALFQSEAGLRDEVRETLGFSRNEFGEFQGGRESPTATEAQIVKAASEIRVDERRDMIADLLVSLTHDINTIIFKHWTQEQVVDVVGPGGVPIWVHFKPAMLKRGKYEISVDPDQSIPMTKELKEQKALIVYEQFKTNPLIDPVKLTEYLLHNMHGVAFDDMMRGLPEGAGLSQEQPLGIDQFGQLMQNVQQRAPQLLQNKRGG</sequence>
<accession>A0A0F9JN03</accession>
<protein>
    <submittedName>
        <fullName evidence="1">Uncharacterized protein</fullName>
    </submittedName>
</protein>
<comment type="caution">
    <text evidence="1">The sequence shown here is derived from an EMBL/GenBank/DDBJ whole genome shotgun (WGS) entry which is preliminary data.</text>
</comment>
<name>A0A0F9JN03_9ZZZZ</name>
<organism evidence="1">
    <name type="scientific">marine sediment metagenome</name>
    <dbReference type="NCBI Taxonomy" id="412755"/>
    <lineage>
        <taxon>unclassified sequences</taxon>
        <taxon>metagenomes</taxon>
        <taxon>ecological metagenomes</taxon>
    </lineage>
</organism>
<proteinExistence type="predicted"/>